<dbReference type="Pfam" id="PF14155">
    <property type="entry name" value="DUF4307"/>
    <property type="match status" value="1"/>
</dbReference>
<dbReference type="Proteomes" id="UP000429644">
    <property type="component" value="Unassembled WGS sequence"/>
</dbReference>
<reference evidence="1 2" key="1">
    <citation type="submission" date="2019-10" db="EMBL/GenBank/DDBJ databases">
        <title>Georgenia wutianyii sp. nov. and Georgenia yuyongxinii sp. nov. isolated from plateau pika (Ochotona curzoniae) in the Qinghai-Tibet plateau of China.</title>
        <authorList>
            <person name="Tian Z."/>
        </authorList>
    </citation>
    <scope>NUCLEOTIDE SEQUENCE [LARGE SCALE GENOMIC DNA]</scope>
    <source>
        <strain evidence="1 2">JCM 15130</strain>
    </source>
</reference>
<evidence type="ECO:0000313" key="2">
    <source>
        <dbReference type="Proteomes" id="UP000429644"/>
    </source>
</evidence>
<name>A0A7J9UU13_9MICO</name>
<dbReference type="AlphaFoldDB" id="A0A7J9UU13"/>
<comment type="caution">
    <text evidence="1">The sequence shown here is derived from an EMBL/GenBank/DDBJ whole genome shotgun (WGS) entry which is preliminary data.</text>
</comment>
<accession>A0A7J9UU13</accession>
<sequence>MAARYGRPAQGRRGVIVAAVVAALVVVAALAWQATTAMNRTSVHTEDLGFTVQDATHVTVRFNLVTDPGTTVRCTLTALNDTFTEVGFKEVVIGPVRAARTAHEADVTTTEPAVTGSVQSCEIVGR</sequence>
<proteinExistence type="predicted"/>
<keyword evidence="2" id="KW-1185">Reference proteome</keyword>
<dbReference type="InterPro" id="IPR025443">
    <property type="entry name" value="DUF4307"/>
</dbReference>
<gene>
    <name evidence="1" type="ORF">GB882_05515</name>
</gene>
<dbReference type="EMBL" id="WHPD01001212">
    <property type="protein sequence ID" value="MPV88119.1"/>
    <property type="molecule type" value="Genomic_DNA"/>
</dbReference>
<evidence type="ECO:0000313" key="1">
    <source>
        <dbReference type="EMBL" id="MPV88119.1"/>
    </source>
</evidence>
<organism evidence="1 2">
    <name type="scientific">Georgenia ruanii</name>
    <dbReference type="NCBI Taxonomy" id="348442"/>
    <lineage>
        <taxon>Bacteria</taxon>
        <taxon>Bacillati</taxon>
        <taxon>Actinomycetota</taxon>
        <taxon>Actinomycetes</taxon>
        <taxon>Micrococcales</taxon>
        <taxon>Bogoriellaceae</taxon>
        <taxon>Georgenia</taxon>
    </lineage>
</organism>
<protein>
    <submittedName>
        <fullName evidence="1">DUF4307 domain-containing protein</fullName>
    </submittedName>
</protein>